<proteinExistence type="predicted"/>
<keyword evidence="2" id="KW-1185">Reference proteome</keyword>
<comment type="caution">
    <text evidence="1">The sequence shown here is derived from an EMBL/GenBank/DDBJ whole genome shotgun (WGS) entry which is preliminary data.</text>
</comment>
<organism evidence="1 2">
    <name type="scientific">Corchorus olitorius</name>
    <dbReference type="NCBI Taxonomy" id="93759"/>
    <lineage>
        <taxon>Eukaryota</taxon>
        <taxon>Viridiplantae</taxon>
        <taxon>Streptophyta</taxon>
        <taxon>Embryophyta</taxon>
        <taxon>Tracheophyta</taxon>
        <taxon>Spermatophyta</taxon>
        <taxon>Magnoliopsida</taxon>
        <taxon>eudicotyledons</taxon>
        <taxon>Gunneridae</taxon>
        <taxon>Pentapetalae</taxon>
        <taxon>rosids</taxon>
        <taxon>malvids</taxon>
        <taxon>Malvales</taxon>
        <taxon>Malvaceae</taxon>
        <taxon>Grewioideae</taxon>
        <taxon>Apeibeae</taxon>
        <taxon>Corchorus</taxon>
    </lineage>
</organism>
<dbReference type="AlphaFoldDB" id="A0A1R3IWY6"/>
<gene>
    <name evidence="1" type="ORF">COLO4_20792</name>
</gene>
<dbReference type="EMBL" id="AWUE01017417">
    <property type="protein sequence ID" value="OMO87099.1"/>
    <property type="molecule type" value="Genomic_DNA"/>
</dbReference>
<dbReference type="Proteomes" id="UP000187203">
    <property type="component" value="Unassembled WGS sequence"/>
</dbReference>
<reference evidence="2" key="1">
    <citation type="submission" date="2013-09" db="EMBL/GenBank/DDBJ databases">
        <title>Corchorus olitorius genome sequencing.</title>
        <authorList>
            <person name="Alam M."/>
            <person name="Haque M.S."/>
            <person name="Islam M.S."/>
            <person name="Emdad E.M."/>
            <person name="Islam M.M."/>
            <person name="Ahmed B."/>
            <person name="Halim A."/>
            <person name="Hossen Q.M.M."/>
            <person name="Hossain M.Z."/>
            <person name="Ahmed R."/>
            <person name="Khan M.M."/>
            <person name="Islam R."/>
            <person name="Rashid M.M."/>
            <person name="Khan S.A."/>
            <person name="Rahman M.S."/>
            <person name="Alam M."/>
            <person name="Yahiya A.S."/>
            <person name="Khan M.S."/>
            <person name="Azam M.S."/>
            <person name="Haque T."/>
            <person name="Lashkar M.Z.H."/>
            <person name="Akhand A.I."/>
            <person name="Morshed G."/>
            <person name="Roy S."/>
            <person name="Uddin K.S."/>
            <person name="Rabeya T."/>
            <person name="Hossain A.S."/>
            <person name="Chowdhury A."/>
            <person name="Snigdha A.R."/>
            <person name="Mortoza M.S."/>
            <person name="Matin S.A."/>
            <person name="Hoque S.M.E."/>
            <person name="Islam M.K."/>
            <person name="Roy D.K."/>
            <person name="Haider R."/>
            <person name="Moosa M.M."/>
            <person name="Elias S.M."/>
            <person name="Hasan A.M."/>
            <person name="Jahan S."/>
            <person name="Shafiuddin M."/>
            <person name="Mahmood N."/>
            <person name="Shommy N.S."/>
        </authorList>
    </citation>
    <scope>NUCLEOTIDE SEQUENCE [LARGE SCALE GENOMIC DNA]</scope>
    <source>
        <strain evidence="2">cv. O-4</strain>
    </source>
</reference>
<evidence type="ECO:0000313" key="1">
    <source>
        <dbReference type="EMBL" id="OMO87099.1"/>
    </source>
</evidence>
<accession>A0A1R3IWY6</accession>
<sequence>MGRSLDEDYVVFRQPPSEVREVLQADRLGVAFPGGFKM</sequence>
<protein>
    <submittedName>
        <fullName evidence="1">N-hydroxycinnamoyl/benzoyltransferase</fullName>
    </submittedName>
</protein>
<evidence type="ECO:0000313" key="2">
    <source>
        <dbReference type="Proteomes" id="UP000187203"/>
    </source>
</evidence>
<name>A0A1R3IWY6_9ROSI</name>